<evidence type="ECO:0000313" key="3">
    <source>
        <dbReference type="EMBL" id="RYR54467.1"/>
    </source>
</evidence>
<dbReference type="InterPro" id="IPR025558">
    <property type="entry name" value="DUF4283"/>
</dbReference>
<comment type="caution">
    <text evidence="3">The sequence shown here is derived from an EMBL/GenBank/DDBJ whole genome shotgun (WGS) entry which is preliminary data.</text>
</comment>
<accession>A0A445CU64</accession>
<dbReference type="PANTHER" id="PTHR31286">
    <property type="entry name" value="GLYCINE-RICH CELL WALL STRUCTURAL PROTEIN 1.8-LIKE"/>
    <property type="match status" value="1"/>
</dbReference>
<reference evidence="3 4" key="1">
    <citation type="submission" date="2019-01" db="EMBL/GenBank/DDBJ databases">
        <title>Sequencing of cultivated peanut Arachis hypogaea provides insights into genome evolution and oil improvement.</title>
        <authorList>
            <person name="Chen X."/>
        </authorList>
    </citation>
    <scope>NUCLEOTIDE SEQUENCE [LARGE SCALE GENOMIC DNA]</scope>
    <source>
        <strain evidence="4">cv. Fuhuasheng</strain>
        <tissue evidence="3">Leaves</tissue>
    </source>
</reference>
<evidence type="ECO:0000256" key="1">
    <source>
        <dbReference type="SAM" id="MobiDB-lite"/>
    </source>
</evidence>
<dbReference type="EMBL" id="SDMP01000006">
    <property type="protein sequence ID" value="RYR54467.1"/>
    <property type="molecule type" value="Genomic_DNA"/>
</dbReference>
<evidence type="ECO:0000313" key="4">
    <source>
        <dbReference type="Proteomes" id="UP000289738"/>
    </source>
</evidence>
<protein>
    <recommendedName>
        <fullName evidence="2">DUF4283 domain-containing protein</fullName>
    </recommendedName>
</protein>
<feature type="region of interest" description="Disordered" evidence="1">
    <location>
        <begin position="133"/>
        <end position="162"/>
    </location>
</feature>
<dbReference type="Pfam" id="PF14111">
    <property type="entry name" value="DUF4283"/>
    <property type="match status" value="1"/>
</dbReference>
<proteinExistence type="predicted"/>
<sequence>MVVKDYLSNQKPVDFGTEFQAPFNLKPSIEVILEEYDEWCRWFRKEAIWVMDLEKGFFLVQFSCHEDYGYVLFEGPWMIADHYMLVQRWRPLFIPQETEMQKLATWMRILNLPAELYNKHFLWKGAAKHEKKSSWRHHGGSDNTENLAKGSRFSKNKMEKKI</sequence>
<name>A0A445CU64_ARAHY</name>
<dbReference type="PANTHER" id="PTHR31286:SF99">
    <property type="entry name" value="DUF4283 DOMAIN-CONTAINING PROTEIN"/>
    <property type="match status" value="1"/>
</dbReference>
<dbReference type="STRING" id="3818.A0A445CU64"/>
<evidence type="ECO:0000259" key="2">
    <source>
        <dbReference type="Pfam" id="PF14111"/>
    </source>
</evidence>
<feature type="domain" description="DUF4283" evidence="2">
    <location>
        <begin position="42"/>
        <end position="97"/>
    </location>
</feature>
<dbReference type="AlphaFoldDB" id="A0A445CU64"/>
<gene>
    <name evidence="3" type="ORF">Ahy_A06g029749</name>
</gene>
<dbReference type="InterPro" id="IPR040256">
    <property type="entry name" value="At4g02000-like"/>
</dbReference>
<dbReference type="Proteomes" id="UP000289738">
    <property type="component" value="Chromosome A06"/>
</dbReference>
<keyword evidence="4" id="KW-1185">Reference proteome</keyword>
<organism evidence="3 4">
    <name type="scientific">Arachis hypogaea</name>
    <name type="common">Peanut</name>
    <dbReference type="NCBI Taxonomy" id="3818"/>
    <lineage>
        <taxon>Eukaryota</taxon>
        <taxon>Viridiplantae</taxon>
        <taxon>Streptophyta</taxon>
        <taxon>Embryophyta</taxon>
        <taxon>Tracheophyta</taxon>
        <taxon>Spermatophyta</taxon>
        <taxon>Magnoliopsida</taxon>
        <taxon>eudicotyledons</taxon>
        <taxon>Gunneridae</taxon>
        <taxon>Pentapetalae</taxon>
        <taxon>rosids</taxon>
        <taxon>fabids</taxon>
        <taxon>Fabales</taxon>
        <taxon>Fabaceae</taxon>
        <taxon>Papilionoideae</taxon>
        <taxon>50 kb inversion clade</taxon>
        <taxon>dalbergioids sensu lato</taxon>
        <taxon>Dalbergieae</taxon>
        <taxon>Pterocarpus clade</taxon>
        <taxon>Arachis</taxon>
    </lineage>
</organism>